<evidence type="ECO:0000313" key="1">
    <source>
        <dbReference type="EMBL" id="TNN24119.1"/>
    </source>
</evidence>
<dbReference type="EMBL" id="SRLO01016367">
    <property type="protein sequence ID" value="TNN24119.1"/>
    <property type="molecule type" value="Genomic_DNA"/>
</dbReference>
<gene>
    <name evidence="1" type="ORF">EYF80_065758</name>
</gene>
<proteinExistence type="predicted"/>
<organism evidence="1 2">
    <name type="scientific">Liparis tanakae</name>
    <name type="common">Tanaka's snailfish</name>
    <dbReference type="NCBI Taxonomy" id="230148"/>
    <lineage>
        <taxon>Eukaryota</taxon>
        <taxon>Metazoa</taxon>
        <taxon>Chordata</taxon>
        <taxon>Craniata</taxon>
        <taxon>Vertebrata</taxon>
        <taxon>Euteleostomi</taxon>
        <taxon>Actinopterygii</taxon>
        <taxon>Neopterygii</taxon>
        <taxon>Teleostei</taxon>
        <taxon>Neoteleostei</taxon>
        <taxon>Acanthomorphata</taxon>
        <taxon>Eupercaria</taxon>
        <taxon>Perciformes</taxon>
        <taxon>Cottioidei</taxon>
        <taxon>Cottales</taxon>
        <taxon>Liparidae</taxon>
        <taxon>Liparis</taxon>
    </lineage>
</organism>
<accession>A0A4Z2E5T2</accession>
<comment type="caution">
    <text evidence="1">The sequence shown here is derived from an EMBL/GenBank/DDBJ whole genome shotgun (WGS) entry which is preliminary data.</text>
</comment>
<evidence type="ECO:0000313" key="2">
    <source>
        <dbReference type="Proteomes" id="UP000314294"/>
    </source>
</evidence>
<keyword evidence="2" id="KW-1185">Reference proteome</keyword>
<name>A0A4Z2E5T2_9TELE</name>
<dbReference type="AlphaFoldDB" id="A0A4Z2E5T2"/>
<sequence length="101" mass="10638">MARGAPTVAAAAAAALTPERCPGLPSPMQNLTAPGGPGNSNVTCSCNCTASQPQGMEICEYQDQCVAFGCSWPGKRTYRGTLGVIRWMCTRQCGRRHTESS</sequence>
<reference evidence="1 2" key="1">
    <citation type="submission" date="2019-03" db="EMBL/GenBank/DDBJ databases">
        <title>First draft genome of Liparis tanakae, snailfish: a comprehensive survey of snailfish specific genes.</title>
        <authorList>
            <person name="Kim W."/>
            <person name="Song I."/>
            <person name="Jeong J.-H."/>
            <person name="Kim D."/>
            <person name="Kim S."/>
            <person name="Ryu S."/>
            <person name="Song J.Y."/>
            <person name="Lee S.K."/>
        </authorList>
    </citation>
    <scope>NUCLEOTIDE SEQUENCE [LARGE SCALE GENOMIC DNA]</scope>
    <source>
        <tissue evidence="1">Muscle</tissue>
    </source>
</reference>
<protein>
    <submittedName>
        <fullName evidence="1">Uncharacterized protein</fullName>
    </submittedName>
</protein>
<dbReference type="Proteomes" id="UP000314294">
    <property type="component" value="Unassembled WGS sequence"/>
</dbReference>